<evidence type="ECO:0000313" key="4">
    <source>
        <dbReference type="Proteomes" id="UP000002630"/>
    </source>
</evidence>
<dbReference type="eggNOG" id="KOG2543">
    <property type="taxonomic scope" value="Eukaryota"/>
</dbReference>
<feature type="compositionally biased region" description="Basic and acidic residues" evidence="1">
    <location>
        <begin position="107"/>
        <end position="137"/>
    </location>
</feature>
<dbReference type="InterPro" id="IPR020796">
    <property type="entry name" value="ORC5"/>
</dbReference>
<dbReference type="PANTHER" id="PTHR12705">
    <property type="entry name" value="ORIGIN RECOGNITION COMPLEX SUBUNIT 5"/>
    <property type="match status" value="1"/>
</dbReference>
<feature type="domain" description="Origin recognition complex subunit 5 C-terminal" evidence="2">
    <location>
        <begin position="144"/>
        <end position="303"/>
    </location>
</feature>
<dbReference type="InterPro" id="IPR047088">
    <property type="entry name" value="ORC5_C"/>
</dbReference>
<feature type="compositionally biased region" description="Gly residues" evidence="1">
    <location>
        <begin position="13"/>
        <end position="26"/>
    </location>
</feature>
<dbReference type="GO" id="GO:0005664">
    <property type="term" value="C:nuclear origin of replication recognition complex"/>
    <property type="evidence" value="ECO:0007669"/>
    <property type="project" value="TreeGrafter"/>
</dbReference>
<feature type="region of interest" description="Disordered" evidence="1">
    <location>
        <begin position="104"/>
        <end position="146"/>
    </location>
</feature>
<dbReference type="GO" id="GO:0006270">
    <property type="term" value="P:DNA replication initiation"/>
    <property type="evidence" value="ECO:0007669"/>
    <property type="project" value="TreeGrafter"/>
</dbReference>
<dbReference type="OrthoDB" id="365981at2759"/>
<name>D7FZ81_ECTSI</name>
<accession>D7FZ81</accession>
<dbReference type="EMBL" id="FN649755">
    <property type="protein sequence ID" value="CBJ32698.1"/>
    <property type="molecule type" value="Genomic_DNA"/>
</dbReference>
<dbReference type="STRING" id="2880.D7FZ81"/>
<dbReference type="AlphaFoldDB" id="D7FZ81"/>
<dbReference type="InParanoid" id="D7FZ81"/>
<feature type="compositionally biased region" description="Basic residues" evidence="1">
    <location>
        <begin position="174"/>
        <end position="183"/>
    </location>
</feature>
<organism evidence="3 4">
    <name type="scientific">Ectocarpus siliculosus</name>
    <name type="common">Brown alga</name>
    <name type="synonym">Conferva siliculosa</name>
    <dbReference type="NCBI Taxonomy" id="2880"/>
    <lineage>
        <taxon>Eukaryota</taxon>
        <taxon>Sar</taxon>
        <taxon>Stramenopiles</taxon>
        <taxon>Ochrophyta</taxon>
        <taxon>PX clade</taxon>
        <taxon>Phaeophyceae</taxon>
        <taxon>Ectocarpales</taxon>
        <taxon>Ectocarpaceae</taxon>
        <taxon>Ectocarpus</taxon>
    </lineage>
</organism>
<feature type="region of interest" description="Disordered" evidence="1">
    <location>
        <begin position="13"/>
        <end position="39"/>
    </location>
</feature>
<evidence type="ECO:0000313" key="3">
    <source>
        <dbReference type="EMBL" id="CBJ32698.1"/>
    </source>
</evidence>
<evidence type="ECO:0000259" key="2">
    <source>
        <dbReference type="Pfam" id="PF14630"/>
    </source>
</evidence>
<evidence type="ECO:0000256" key="1">
    <source>
        <dbReference type="SAM" id="MobiDB-lite"/>
    </source>
</evidence>
<dbReference type="PANTHER" id="PTHR12705:SF0">
    <property type="entry name" value="ORIGIN RECOGNITION COMPLEX SUBUNIT 5"/>
    <property type="match status" value="1"/>
</dbReference>
<proteinExistence type="predicted"/>
<dbReference type="GO" id="GO:0003688">
    <property type="term" value="F:DNA replication origin binding"/>
    <property type="evidence" value="ECO:0007669"/>
    <property type="project" value="TreeGrafter"/>
</dbReference>
<dbReference type="Pfam" id="PF14630">
    <property type="entry name" value="ORC5_C"/>
    <property type="match status" value="1"/>
</dbReference>
<sequence>MFGLDLNVNLRDGGGGRGGSAEGGGESGRKRRVRGNDEGRELFRKMATALVTTLQNETRDAWELGAEAARIWPAYKRSAEDGCYDAHLAAALKPLLTETTKRLHGFGRQDDDKRQNQNNNSKDKRGRNGDAKKEGRVKPNGLGLSRSGKHLLVSAYLASHNSRDTDRDMFTAKSTKRSKRQRSTRSSAGNAENLVEAGRFRSRIAEHFKVQDLPEAREFQLERLLSIMSSIVAVTEAGTKAANSMGSTELFAQIKSLTKLNLMRDCGQRKSFDLDCPSYRCNISRELAEAVAKEIGLDLSQYLVTA</sequence>
<dbReference type="EMBL" id="FN648550">
    <property type="protein sequence ID" value="CBJ32698.1"/>
    <property type="molecule type" value="Genomic_DNA"/>
</dbReference>
<reference evidence="3 4" key="1">
    <citation type="journal article" date="2010" name="Nature">
        <title>The Ectocarpus genome and the independent evolution of multicellularity in brown algae.</title>
        <authorList>
            <person name="Cock J.M."/>
            <person name="Sterck L."/>
            <person name="Rouze P."/>
            <person name="Scornet D."/>
            <person name="Allen A.E."/>
            <person name="Amoutzias G."/>
            <person name="Anthouard V."/>
            <person name="Artiguenave F."/>
            <person name="Aury J.M."/>
            <person name="Badger J.H."/>
            <person name="Beszteri B."/>
            <person name="Billiau K."/>
            <person name="Bonnet E."/>
            <person name="Bothwell J.H."/>
            <person name="Bowler C."/>
            <person name="Boyen C."/>
            <person name="Brownlee C."/>
            <person name="Carrano C.J."/>
            <person name="Charrier B."/>
            <person name="Cho G.Y."/>
            <person name="Coelho S.M."/>
            <person name="Collen J."/>
            <person name="Corre E."/>
            <person name="Da Silva C."/>
            <person name="Delage L."/>
            <person name="Delaroque N."/>
            <person name="Dittami S.M."/>
            <person name="Doulbeau S."/>
            <person name="Elias M."/>
            <person name="Farnham G."/>
            <person name="Gachon C.M."/>
            <person name="Gschloessl B."/>
            <person name="Heesch S."/>
            <person name="Jabbari K."/>
            <person name="Jubin C."/>
            <person name="Kawai H."/>
            <person name="Kimura K."/>
            <person name="Kloareg B."/>
            <person name="Kupper F.C."/>
            <person name="Lang D."/>
            <person name="Le Bail A."/>
            <person name="Leblanc C."/>
            <person name="Lerouge P."/>
            <person name="Lohr M."/>
            <person name="Lopez P.J."/>
            <person name="Martens C."/>
            <person name="Maumus F."/>
            <person name="Michel G."/>
            <person name="Miranda-Saavedra D."/>
            <person name="Morales J."/>
            <person name="Moreau H."/>
            <person name="Motomura T."/>
            <person name="Nagasato C."/>
            <person name="Napoli C.A."/>
            <person name="Nelson D.R."/>
            <person name="Nyvall-Collen P."/>
            <person name="Peters A.F."/>
            <person name="Pommier C."/>
            <person name="Potin P."/>
            <person name="Poulain J."/>
            <person name="Quesneville H."/>
            <person name="Read B."/>
            <person name="Rensing S.A."/>
            <person name="Ritter A."/>
            <person name="Rousvoal S."/>
            <person name="Samanta M."/>
            <person name="Samson G."/>
            <person name="Schroeder D.C."/>
            <person name="Segurens B."/>
            <person name="Strittmatter M."/>
            <person name="Tonon T."/>
            <person name="Tregear J.W."/>
            <person name="Valentin K."/>
            <person name="von Dassow P."/>
            <person name="Yamagishi T."/>
            <person name="Van de Peer Y."/>
            <person name="Wincker P."/>
        </authorList>
    </citation>
    <scope>NUCLEOTIDE SEQUENCE [LARGE SCALE GENOMIC DNA]</scope>
    <source>
        <strain evidence="4">Ec32 / CCAP1310/4</strain>
    </source>
</reference>
<dbReference type="Proteomes" id="UP000002630">
    <property type="component" value="Linkage Group LG30"/>
</dbReference>
<feature type="region of interest" description="Disordered" evidence="1">
    <location>
        <begin position="164"/>
        <end position="193"/>
    </location>
</feature>
<keyword evidence="4" id="KW-1185">Reference proteome</keyword>
<gene>
    <name evidence="3" type="ORF">Esi_0357_0012</name>
</gene>
<protein>
    <submittedName>
        <fullName evidence="3">Similar to origin recognition complex, subunit 5-like</fullName>
    </submittedName>
</protein>